<protein>
    <recommendedName>
        <fullName evidence="2">DUF4190 domain-containing protein</fullName>
    </recommendedName>
</protein>
<feature type="transmembrane region" description="Helical" evidence="1">
    <location>
        <begin position="38"/>
        <end position="64"/>
    </location>
</feature>
<dbReference type="RefSeq" id="WP_168079507.1">
    <property type="nucleotide sequence ID" value="NZ_BAAAQJ010000027.1"/>
</dbReference>
<sequence>MTEHQYPGLPPQPQVPSQPQFVYVVPTQPPKSGLAMTALTLGIIGLMGFICTFGVPSLLAVVFGHAARYEIRRSGKAGDHFAKTGLWLGYPIVALWIVFFIAQAAGVKP</sequence>
<dbReference type="AlphaFoldDB" id="A0A8J3PMF3"/>
<keyword evidence="1" id="KW-0472">Membrane</keyword>
<evidence type="ECO:0000313" key="3">
    <source>
        <dbReference type="EMBL" id="GIG75466.1"/>
    </source>
</evidence>
<keyword evidence="1" id="KW-1133">Transmembrane helix</keyword>
<dbReference type="Pfam" id="PF13828">
    <property type="entry name" value="DUF4190"/>
    <property type="match status" value="1"/>
</dbReference>
<proteinExistence type="predicted"/>
<feature type="transmembrane region" description="Helical" evidence="1">
    <location>
        <begin position="85"/>
        <end position="106"/>
    </location>
</feature>
<dbReference type="Proteomes" id="UP000653674">
    <property type="component" value="Unassembled WGS sequence"/>
</dbReference>
<dbReference type="InterPro" id="IPR025241">
    <property type="entry name" value="DUF4190"/>
</dbReference>
<keyword evidence="4" id="KW-1185">Reference proteome</keyword>
<reference evidence="3" key="1">
    <citation type="submission" date="2021-01" db="EMBL/GenBank/DDBJ databases">
        <title>Whole genome shotgun sequence of Planosporangium flavigriseum NBRC 105377.</title>
        <authorList>
            <person name="Komaki H."/>
            <person name="Tamura T."/>
        </authorList>
    </citation>
    <scope>NUCLEOTIDE SEQUENCE</scope>
    <source>
        <strain evidence="3">NBRC 105377</strain>
    </source>
</reference>
<name>A0A8J3PMF3_9ACTN</name>
<organism evidence="3 4">
    <name type="scientific">Planosporangium flavigriseum</name>
    <dbReference type="NCBI Taxonomy" id="373681"/>
    <lineage>
        <taxon>Bacteria</taxon>
        <taxon>Bacillati</taxon>
        <taxon>Actinomycetota</taxon>
        <taxon>Actinomycetes</taxon>
        <taxon>Micromonosporales</taxon>
        <taxon>Micromonosporaceae</taxon>
        <taxon>Planosporangium</taxon>
    </lineage>
</organism>
<dbReference type="EMBL" id="BONU01000031">
    <property type="protein sequence ID" value="GIG75466.1"/>
    <property type="molecule type" value="Genomic_DNA"/>
</dbReference>
<evidence type="ECO:0000313" key="4">
    <source>
        <dbReference type="Proteomes" id="UP000653674"/>
    </source>
</evidence>
<accession>A0A8J3PMF3</accession>
<evidence type="ECO:0000259" key="2">
    <source>
        <dbReference type="Pfam" id="PF13828"/>
    </source>
</evidence>
<feature type="domain" description="DUF4190" evidence="2">
    <location>
        <begin position="34"/>
        <end position="99"/>
    </location>
</feature>
<gene>
    <name evidence="3" type="ORF">Pfl04_38700</name>
</gene>
<evidence type="ECO:0000256" key="1">
    <source>
        <dbReference type="SAM" id="Phobius"/>
    </source>
</evidence>
<keyword evidence="1" id="KW-0812">Transmembrane</keyword>
<comment type="caution">
    <text evidence="3">The sequence shown here is derived from an EMBL/GenBank/DDBJ whole genome shotgun (WGS) entry which is preliminary data.</text>
</comment>